<dbReference type="AlphaFoldDB" id="A0A6B1DVF8"/>
<gene>
    <name evidence="9" type="ORF">F4Y08_16120</name>
</gene>
<feature type="domain" description="Carbohydrate kinase FGGY C-terminal" evidence="8">
    <location>
        <begin position="240"/>
        <end position="429"/>
    </location>
</feature>
<accession>A0A6B1DVF8</accession>
<sequence>MAGRLTDRGLQLSEVHRFPNVPVSVHGTLHWNILGIWHEIQEGLRKAAGLGEPVQGLGLDTWGCDFGLLDAQDRLLGNPVHYRDARTNGILEEAFRIRERDEIFACTGIQFIPLNTLYQLLALKRLSPQDLQMAASLLMIPDLLNFWLTGVKAAEFSIATTTQCFDPSTMDWSGELLAAFELPECLFQPIVHPGYTLGPLLPDLAAEVGLPAVPVTVPACHDTGSAVAAVPSSDPDAVWISSGTWSIMGVTVPDAVLHAKALAGNFTNEGGVERTFRFCKNIMGLWLIQECRRTWMRAGETYSYAELGAMVQANTRSPSIVDPDHEVFLAPGDMPLRLQTYCRASGQPVPETKQAILSCIVDSLALKYRWVLTRLEDALDRQLGTIHVVGGGSQHSALNQATADATGRPVVAGPSEATATGNVLIQAVANGEMASFGQMGTVSAESVSLEGFEPTTASGQRAEWDASYQKFEQLVAHPVSIGA</sequence>
<keyword evidence="3" id="KW-0547">Nucleotide-binding</keyword>
<dbReference type="InterPro" id="IPR043129">
    <property type="entry name" value="ATPase_NBD"/>
</dbReference>
<dbReference type="InterPro" id="IPR013449">
    <property type="entry name" value="Rhamnulokinase"/>
</dbReference>
<evidence type="ECO:0000256" key="6">
    <source>
        <dbReference type="ARBA" id="ARBA00023308"/>
    </source>
</evidence>
<evidence type="ECO:0000256" key="5">
    <source>
        <dbReference type="ARBA" id="ARBA00022840"/>
    </source>
</evidence>
<evidence type="ECO:0000259" key="7">
    <source>
        <dbReference type="Pfam" id="PF00370"/>
    </source>
</evidence>
<dbReference type="SUPFAM" id="SSF53067">
    <property type="entry name" value="Actin-like ATPase domain"/>
    <property type="match status" value="2"/>
</dbReference>
<dbReference type="Pfam" id="PF00370">
    <property type="entry name" value="FGGY_N"/>
    <property type="match status" value="1"/>
</dbReference>
<dbReference type="GO" id="GO:0005524">
    <property type="term" value="F:ATP binding"/>
    <property type="evidence" value="ECO:0007669"/>
    <property type="project" value="UniProtKB-KW"/>
</dbReference>
<dbReference type="Pfam" id="PF02782">
    <property type="entry name" value="FGGY_C"/>
    <property type="match status" value="1"/>
</dbReference>
<evidence type="ECO:0000256" key="2">
    <source>
        <dbReference type="ARBA" id="ARBA00022679"/>
    </source>
</evidence>
<evidence type="ECO:0000256" key="4">
    <source>
        <dbReference type="ARBA" id="ARBA00022777"/>
    </source>
</evidence>
<organism evidence="9">
    <name type="scientific">Caldilineaceae bacterium SB0662_bin_9</name>
    <dbReference type="NCBI Taxonomy" id="2605258"/>
    <lineage>
        <taxon>Bacteria</taxon>
        <taxon>Bacillati</taxon>
        <taxon>Chloroflexota</taxon>
        <taxon>Caldilineae</taxon>
        <taxon>Caldilineales</taxon>
        <taxon>Caldilineaceae</taxon>
    </lineage>
</organism>
<proteinExistence type="inferred from homology"/>
<evidence type="ECO:0000259" key="8">
    <source>
        <dbReference type="Pfam" id="PF02782"/>
    </source>
</evidence>
<name>A0A6B1DVF8_9CHLR</name>
<reference evidence="9" key="1">
    <citation type="submission" date="2019-09" db="EMBL/GenBank/DDBJ databases">
        <title>Characterisation of the sponge microbiome using genome-centric metagenomics.</title>
        <authorList>
            <person name="Engelberts J.P."/>
            <person name="Robbins S.J."/>
            <person name="De Goeij J.M."/>
            <person name="Aranda M."/>
            <person name="Bell S.C."/>
            <person name="Webster N.S."/>
        </authorList>
    </citation>
    <scope>NUCLEOTIDE SEQUENCE</scope>
    <source>
        <strain evidence="9">SB0662_bin_9</strain>
    </source>
</reference>
<dbReference type="Gene3D" id="3.30.420.40">
    <property type="match status" value="2"/>
</dbReference>
<evidence type="ECO:0000313" key="9">
    <source>
        <dbReference type="EMBL" id="MYD91830.1"/>
    </source>
</evidence>
<dbReference type="EMBL" id="VXPY01000118">
    <property type="protein sequence ID" value="MYD91830.1"/>
    <property type="molecule type" value="Genomic_DNA"/>
</dbReference>
<keyword evidence="4 9" id="KW-0418">Kinase</keyword>
<protein>
    <submittedName>
        <fullName evidence="9">Rhamnulokinase</fullName>
    </submittedName>
</protein>
<keyword evidence="2" id="KW-0808">Transferase</keyword>
<dbReference type="GO" id="GO:0019301">
    <property type="term" value="P:rhamnose catabolic process"/>
    <property type="evidence" value="ECO:0007669"/>
    <property type="project" value="InterPro"/>
</dbReference>
<dbReference type="InterPro" id="IPR018484">
    <property type="entry name" value="FGGY_N"/>
</dbReference>
<dbReference type="InterPro" id="IPR018485">
    <property type="entry name" value="FGGY_C"/>
</dbReference>
<evidence type="ECO:0000256" key="1">
    <source>
        <dbReference type="ARBA" id="ARBA00009156"/>
    </source>
</evidence>
<keyword evidence="5" id="KW-0067">ATP-binding</keyword>
<feature type="domain" description="Carbohydrate kinase FGGY N-terminal" evidence="7">
    <location>
        <begin position="27"/>
        <end position="226"/>
    </location>
</feature>
<dbReference type="GO" id="GO:0008993">
    <property type="term" value="F:rhamnulokinase activity"/>
    <property type="evidence" value="ECO:0007669"/>
    <property type="project" value="InterPro"/>
</dbReference>
<dbReference type="InterPro" id="IPR050406">
    <property type="entry name" value="FGGY_Carb_Kinase"/>
</dbReference>
<comment type="similarity">
    <text evidence="1">Belongs to the FGGY kinase family.</text>
</comment>
<evidence type="ECO:0000256" key="3">
    <source>
        <dbReference type="ARBA" id="ARBA00022741"/>
    </source>
</evidence>
<comment type="caution">
    <text evidence="9">The sequence shown here is derived from an EMBL/GenBank/DDBJ whole genome shotgun (WGS) entry which is preliminary data.</text>
</comment>
<dbReference type="CDD" id="cd07771">
    <property type="entry name" value="ASKHA_NBD_FGGY_RhaB-like"/>
    <property type="match status" value="1"/>
</dbReference>
<keyword evidence="6" id="KW-0684">Rhamnose metabolism</keyword>
<dbReference type="PANTHER" id="PTHR43095">
    <property type="entry name" value="SUGAR KINASE"/>
    <property type="match status" value="1"/>
</dbReference>